<dbReference type="OrthoDB" id="9991317at2759"/>
<keyword evidence="1" id="KW-0175">Coiled coil</keyword>
<sequence length="1463" mass="161509">MSRDTLSSSSSFIVDWKYWILINLFRKLLFNMSESDILPEGLAVNMAAAEIEETVTQSTSGYPEDEDAELHMAIKMSLEEPGAETTETIEDNIDKEEQVELDQALFLSSLPPNILDEQLAELHQARVNKAISGVMHQAVRLAPDGSDLKVEELHSSAVQLMEHFQQSGDWTATNDAIQLMEEVIKLTPNGHSQKAERLSNLGNAFHNRFEHLGKLGDIENALLVYQQAVDLTPDGHAHKAAQLNNLSTAFQSRFQHLGKLGDIENAILANQQAVDLTPDGHTYKATLLTNLGNAIQMRFECLGELGDIENAILVKQQALDLTPNGHAHKAAQLNNLSAAFQSRFQRLGKLGDIENAILANQQAVDLTPDWHADKAGWLTNLGNAFQMQFECLGELTDVENAILVKQQAVDLTPDGHAQKAAQLNNLGIAFQSRFKHLGELRDIENAILVMQQAVDLTPDWHADKAGWLTNLGNAFQMRFECLGELTDVKNAILVKQQAVDLMPDGHAEKAAQLNNLGNAFICRFEHLGELGDIENAIRVNQQAVDLTPDGHAHKATQLNNLGNAFSSRFEHLGELRDIENAISLIQQAVDLTPDGHADKAARLSNLGNAFLRQFKHLGKLSDIENAIFLKQQAVDQTPDGHAYKAAQLSSLGTTFVCRFEHLGELGDIENAILLIQQAVDLTPDGHADKAARLNNLGNAFFRRFERLGELRDIENAIFVIQQAVDQTPDGYAHKAGHLNNLGITYVRRFEHLGELGDMENAILVNQQAVDLTPDGHANKAAWLNSLGLAFFCRFKRLGELRDIENVILINQQAVDLTPDGHAHKATLLSNLSSAFQSRFKHLGKLEDIENAILATRQAVDLTPDGHAAKATWLNNLGNAFSLRFQHFKELGDIMEATVAYKQATENTSSRPFTRYYAACRWATLCSEHQSPFLALDAYTVVLELIPQVVWFGQTVHHRYEELPEIGRTINAAAAMAISVGDLPRAVEWLEEGRSIVWKQILQLRTPLDELHQQDPNIANELSWVSLALDKAGTSRLQNIDWEIKHSSAEEEAQNHRRLAAQYEKLLQEVRELDGFGSFLRPKKFSELVLAARNGPVVVVNVAELRCDALVLCTSGEIVPVPLPTFSYKQAETLRLNLLSSLQAHGVRVNRNGDRATHLAGKDNQDHFISVLADLWSHVVQPILSEIEQALYENAHHSLPHITWCATGALAFLPLHAAGIYGDPTNLKNMNTSDFAVSSYTTTLTTMLVSGSKPRQDLTKTPSVLIVSQPGTPKLPPLPGTVKEVEVIQHYASLDHTCHLTHESATVEAVLAEMSKHEIIHLACHGIQDMKNPLSSAFALYDGRLELNTLMKLSLKNAELAVLSACQTATGNENLPEEAVHLAAGMLAVGYPSVIGTMWSIGDKDAPLIADKVYANLLGCCDNTEIQKVKLTPAYALHEAVKHLRGEVGETKFVKWVPFIHFGV</sequence>
<organism evidence="3 4">
    <name type="scientific">Dendrothele bispora (strain CBS 962.96)</name>
    <dbReference type="NCBI Taxonomy" id="1314807"/>
    <lineage>
        <taxon>Eukaryota</taxon>
        <taxon>Fungi</taxon>
        <taxon>Dikarya</taxon>
        <taxon>Basidiomycota</taxon>
        <taxon>Agaricomycotina</taxon>
        <taxon>Agaricomycetes</taxon>
        <taxon>Agaricomycetidae</taxon>
        <taxon>Agaricales</taxon>
        <taxon>Agaricales incertae sedis</taxon>
        <taxon>Dendrothele</taxon>
    </lineage>
</organism>
<dbReference type="Proteomes" id="UP000297245">
    <property type="component" value="Unassembled WGS sequence"/>
</dbReference>
<evidence type="ECO:0000256" key="1">
    <source>
        <dbReference type="SAM" id="Coils"/>
    </source>
</evidence>
<proteinExistence type="predicted"/>
<gene>
    <name evidence="3" type="ORF">K435DRAFT_809804</name>
</gene>
<dbReference type="PANTHER" id="PTHR19959:SF119">
    <property type="entry name" value="FUNGAL LIPASE-LIKE DOMAIN-CONTAINING PROTEIN"/>
    <property type="match status" value="1"/>
</dbReference>
<evidence type="ECO:0000313" key="4">
    <source>
        <dbReference type="Proteomes" id="UP000297245"/>
    </source>
</evidence>
<feature type="coiled-coil region" evidence="1">
    <location>
        <begin position="1045"/>
        <end position="1072"/>
    </location>
</feature>
<dbReference type="Pfam" id="PF12770">
    <property type="entry name" value="CHAT"/>
    <property type="match status" value="1"/>
</dbReference>
<dbReference type="InterPro" id="IPR003903">
    <property type="entry name" value="UIM_dom"/>
</dbReference>
<dbReference type="InterPro" id="IPR024983">
    <property type="entry name" value="CHAT_dom"/>
</dbReference>
<accession>A0A4S8KXI5</accession>
<feature type="domain" description="CHAT" evidence="2">
    <location>
        <begin position="1171"/>
        <end position="1462"/>
    </location>
</feature>
<dbReference type="InterPro" id="IPR011990">
    <property type="entry name" value="TPR-like_helical_dom_sf"/>
</dbReference>
<evidence type="ECO:0000259" key="2">
    <source>
        <dbReference type="Pfam" id="PF12770"/>
    </source>
</evidence>
<keyword evidence="4" id="KW-1185">Reference proteome</keyword>
<dbReference type="Gene3D" id="1.25.40.10">
    <property type="entry name" value="Tetratricopeptide repeat domain"/>
    <property type="match status" value="6"/>
</dbReference>
<evidence type="ECO:0000313" key="3">
    <source>
        <dbReference type="EMBL" id="THU80551.1"/>
    </source>
</evidence>
<protein>
    <submittedName>
        <fullName evidence="3">TPR-like protein</fullName>
    </submittedName>
</protein>
<reference evidence="3 4" key="1">
    <citation type="journal article" date="2019" name="Nat. Ecol. Evol.">
        <title>Megaphylogeny resolves global patterns of mushroom evolution.</title>
        <authorList>
            <person name="Varga T."/>
            <person name="Krizsan K."/>
            <person name="Foldi C."/>
            <person name="Dima B."/>
            <person name="Sanchez-Garcia M."/>
            <person name="Sanchez-Ramirez S."/>
            <person name="Szollosi G.J."/>
            <person name="Szarkandi J.G."/>
            <person name="Papp V."/>
            <person name="Albert L."/>
            <person name="Andreopoulos W."/>
            <person name="Angelini C."/>
            <person name="Antonin V."/>
            <person name="Barry K.W."/>
            <person name="Bougher N.L."/>
            <person name="Buchanan P."/>
            <person name="Buyck B."/>
            <person name="Bense V."/>
            <person name="Catcheside P."/>
            <person name="Chovatia M."/>
            <person name="Cooper J."/>
            <person name="Damon W."/>
            <person name="Desjardin D."/>
            <person name="Finy P."/>
            <person name="Geml J."/>
            <person name="Haridas S."/>
            <person name="Hughes K."/>
            <person name="Justo A."/>
            <person name="Karasinski D."/>
            <person name="Kautmanova I."/>
            <person name="Kiss B."/>
            <person name="Kocsube S."/>
            <person name="Kotiranta H."/>
            <person name="LaButti K.M."/>
            <person name="Lechner B.E."/>
            <person name="Liimatainen K."/>
            <person name="Lipzen A."/>
            <person name="Lukacs Z."/>
            <person name="Mihaltcheva S."/>
            <person name="Morgado L.N."/>
            <person name="Niskanen T."/>
            <person name="Noordeloos M.E."/>
            <person name="Ohm R.A."/>
            <person name="Ortiz-Santana B."/>
            <person name="Ovrebo C."/>
            <person name="Racz N."/>
            <person name="Riley R."/>
            <person name="Savchenko A."/>
            <person name="Shiryaev A."/>
            <person name="Soop K."/>
            <person name="Spirin V."/>
            <person name="Szebenyi C."/>
            <person name="Tomsovsky M."/>
            <person name="Tulloss R.E."/>
            <person name="Uehling J."/>
            <person name="Grigoriev I.V."/>
            <person name="Vagvolgyi C."/>
            <person name="Papp T."/>
            <person name="Martin F.M."/>
            <person name="Miettinen O."/>
            <person name="Hibbett D.S."/>
            <person name="Nagy L.G."/>
        </authorList>
    </citation>
    <scope>NUCLEOTIDE SEQUENCE [LARGE SCALE GENOMIC DNA]</scope>
    <source>
        <strain evidence="3 4">CBS 962.96</strain>
    </source>
</reference>
<name>A0A4S8KXI5_DENBC</name>
<dbReference type="PROSITE" id="PS50330">
    <property type="entry name" value="UIM"/>
    <property type="match status" value="1"/>
</dbReference>
<dbReference type="PANTHER" id="PTHR19959">
    <property type="entry name" value="KINESIN LIGHT CHAIN"/>
    <property type="match status" value="1"/>
</dbReference>
<dbReference type="EMBL" id="ML179894">
    <property type="protein sequence ID" value="THU80551.1"/>
    <property type="molecule type" value="Genomic_DNA"/>
</dbReference>
<dbReference type="SUPFAM" id="SSF48452">
    <property type="entry name" value="TPR-like"/>
    <property type="match status" value="3"/>
</dbReference>